<feature type="compositionally biased region" description="Low complexity" evidence="2">
    <location>
        <begin position="234"/>
        <end position="249"/>
    </location>
</feature>
<feature type="coiled-coil region" evidence="1">
    <location>
        <begin position="165"/>
        <end position="224"/>
    </location>
</feature>
<dbReference type="InterPro" id="IPR000237">
    <property type="entry name" value="GRIP_dom"/>
</dbReference>
<feature type="compositionally biased region" description="Polar residues" evidence="2">
    <location>
        <begin position="18"/>
        <end position="41"/>
    </location>
</feature>
<comment type="caution">
    <text evidence="4">The sequence shown here is derived from an EMBL/GenBank/DDBJ whole genome shotgun (WGS) entry which is preliminary data.</text>
</comment>
<keyword evidence="5" id="KW-1185">Reference proteome</keyword>
<evidence type="ECO:0000313" key="5">
    <source>
        <dbReference type="Proteomes" id="UP001458880"/>
    </source>
</evidence>
<evidence type="ECO:0000256" key="1">
    <source>
        <dbReference type="SAM" id="Coils"/>
    </source>
</evidence>
<dbReference type="GO" id="GO:0005794">
    <property type="term" value="C:Golgi apparatus"/>
    <property type="evidence" value="ECO:0007669"/>
    <property type="project" value="TreeGrafter"/>
</dbReference>
<feature type="region of interest" description="Disordered" evidence="2">
    <location>
        <begin position="18"/>
        <end position="53"/>
    </location>
</feature>
<evidence type="ECO:0000313" key="4">
    <source>
        <dbReference type="EMBL" id="KAK9754066.1"/>
    </source>
</evidence>
<dbReference type="PANTHER" id="PTHR19327:SF0">
    <property type="entry name" value="GOLGIN SUBFAMILY A MEMBER 4"/>
    <property type="match status" value="1"/>
</dbReference>
<dbReference type="GO" id="GO:0048193">
    <property type="term" value="P:Golgi vesicle transport"/>
    <property type="evidence" value="ECO:0007669"/>
    <property type="project" value="TreeGrafter"/>
</dbReference>
<evidence type="ECO:0000259" key="3">
    <source>
        <dbReference type="PROSITE" id="PS50913"/>
    </source>
</evidence>
<feature type="domain" description="GRIP" evidence="3">
    <location>
        <begin position="1321"/>
        <end position="1368"/>
    </location>
</feature>
<dbReference type="PROSITE" id="PS50913">
    <property type="entry name" value="GRIP"/>
    <property type="match status" value="1"/>
</dbReference>
<gene>
    <name evidence="4" type="ORF">QE152_g1499</name>
</gene>
<feature type="coiled-coil region" evidence="1">
    <location>
        <begin position="249"/>
        <end position="276"/>
    </location>
</feature>
<protein>
    <submittedName>
        <fullName evidence="4">GRIP domain</fullName>
    </submittedName>
</protein>
<dbReference type="EMBL" id="JASPKY010000009">
    <property type="protein sequence ID" value="KAK9754066.1"/>
    <property type="molecule type" value="Genomic_DNA"/>
</dbReference>
<feature type="coiled-coil region" evidence="1">
    <location>
        <begin position="323"/>
        <end position="429"/>
    </location>
</feature>
<evidence type="ECO:0000256" key="2">
    <source>
        <dbReference type="SAM" id="MobiDB-lite"/>
    </source>
</evidence>
<reference evidence="4 5" key="1">
    <citation type="journal article" date="2024" name="BMC Genomics">
        <title>De novo assembly and annotation of Popillia japonica's genome with initial clues to its potential as an invasive pest.</title>
        <authorList>
            <person name="Cucini C."/>
            <person name="Boschi S."/>
            <person name="Funari R."/>
            <person name="Cardaioli E."/>
            <person name="Iannotti N."/>
            <person name="Marturano G."/>
            <person name="Paoli F."/>
            <person name="Bruttini M."/>
            <person name="Carapelli A."/>
            <person name="Frati F."/>
            <person name="Nardi F."/>
        </authorList>
    </citation>
    <scope>NUCLEOTIDE SEQUENCE [LARGE SCALE GENOMIC DNA]</scope>
    <source>
        <strain evidence="4">DMR45628</strain>
    </source>
</reference>
<name>A0AAW1N235_POPJA</name>
<dbReference type="SMART" id="SM00755">
    <property type="entry name" value="Grip"/>
    <property type="match status" value="1"/>
</dbReference>
<dbReference type="Proteomes" id="UP001458880">
    <property type="component" value="Unassembled WGS sequence"/>
</dbReference>
<dbReference type="Pfam" id="PF01465">
    <property type="entry name" value="GRIP"/>
    <property type="match status" value="1"/>
</dbReference>
<feature type="coiled-coil region" evidence="1">
    <location>
        <begin position="1224"/>
        <end position="1311"/>
    </location>
</feature>
<organism evidence="4 5">
    <name type="scientific">Popillia japonica</name>
    <name type="common">Japanese beetle</name>
    <dbReference type="NCBI Taxonomy" id="7064"/>
    <lineage>
        <taxon>Eukaryota</taxon>
        <taxon>Metazoa</taxon>
        <taxon>Ecdysozoa</taxon>
        <taxon>Arthropoda</taxon>
        <taxon>Hexapoda</taxon>
        <taxon>Insecta</taxon>
        <taxon>Pterygota</taxon>
        <taxon>Neoptera</taxon>
        <taxon>Endopterygota</taxon>
        <taxon>Coleoptera</taxon>
        <taxon>Polyphaga</taxon>
        <taxon>Scarabaeiformia</taxon>
        <taxon>Scarabaeidae</taxon>
        <taxon>Rutelinae</taxon>
        <taxon>Popillia</taxon>
    </lineage>
</organism>
<feature type="region of interest" description="Disordered" evidence="2">
    <location>
        <begin position="230"/>
        <end position="249"/>
    </location>
</feature>
<feature type="coiled-coil region" evidence="1">
    <location>
        <begin position="465"/>
        <end position="503"/>
    </location>
</feature>
<dbReference type="SUPFAM" id="SSF101283">
    <property type="entry name" value="GRIP domain"/>
    <property type="match status" value="1"/>
</dbReference>
<dbReference type="Gene3D" id="1.10.220.60">
    <property type="entry name" value="GRIP domain"/>
    <property type="match status" value="1"/>
</dbReference>
<dbReference type="Gene3D" id="1.10.287.1490">
    <property type="match status" value="1"/>
</dbReference>
<keyword evidence="1" id="KW-0175">Coiled coil</keyword>
<proteinExistence type="predicted"/>
<sequence>MFKKLKDKIAEDLKFSPQRLTQGNSEKAQSNNTNNDENFFSITEDDAPASTSSLGEEFTDVSLHASTPMENRTRKLSNSSFASDISFLPRYEPAGNLYHMQSDLDVSASEVEDNASTSSQCDTPIYHKYRGRYTDLANHYKILEKENAKIRTILVDTQDKAIRRVNELKEQCGLEQKAKAHLENALRVELDEKQIKINALRVELDEKQIKIDTLQTKIKLLQNGDRSDQLIDVSDNSRSTSTSSLSENNQELTKYLNDARVEIENLNGRLQEMKANAIIFNSKESDYKTKIANMEKMLQERNGEINQFVEREKENNLKLAQSKMELHAEIHNKDLEIANLKRELEKSDKAKSSNVKLENLQTQNTKLIDRVENLNQKCSNYESELIKLEQYKIEIGNLNEIVLNLKKINEELVQNNLKAENQFKESLDEVHLKFDEVNRENGSLKADLIDLNEVIAKLKADLVDFDRIRAEKLELEAKLGNFEAELEQQKADYEKMIDTVRDDAKQSLLTLETKIKQKVEAEFYEKESRIKAEFESKLDKLVSSSQDAKTIEIDLMQAQDSLKRITEENNQLKSDISGYKIKYTELETNHLDLINENNQVRKDFSVLEKDYGTRMDTIDSLERDIESIREEMSKLYDERNKNSELQRKVEEIQTILSGKDEEIVRIRKDHEEELSQQVSEYDVLKKEFGLLQEVSTKLQNENCQLQDAIKEVESLKEEVKIKQNLMLSNEAKLQDNLNKMKEDHLREVSKLNKELKHFKQDLNKAIENLTQTNEEKACLEQEHEGCGHLREDNFKLREEIERCSVTINELQNELKERMIMEADLNEIKSENRNLKEQILKTEELQIKLNELESIDKEFKIISNENKKLKQDLFEVKISNEKLKGVEGENSKLIENITDLQTQINSVLTENQSLKGELTKSQHIEARYNEINKEKKLKGVEGENSKLIENITDLQTQINSVLTENQSLKGELTKSQHIEARYNEINKEMSELHTKFRQIQEENSELLERNRQVTGDYKQILHENERGSNEIAELKLKVEQAENDRNRLDEIKQNYQEELDELRRELDRHKTELNQIQSEKVSLEKQLDRHKTELNQIQSEKVSLEKLQSSAAESNENQTSSLRNKIKQLQAEKSDYESLFNEYKQMKTDINNVTQLYDKSLKEKKDIEAQLRELERHYSEILHEKQLLKDEVQELKISPLNLANQPLKLDESDGLKPETKHNLNEENYAKEIESLREKLEQYKNIDKSNRTSIEFYENELQKLKVKNREKLEQYKNIDKSNRTSIEFYENELQKLKVKNEKLTRKLDDTLVTLPVLSGGNEFGDSQAKLEYLRNILFNYMIGRESLVLAKVITAVCKFDKDQTELIMQKEQQRQTLIGQLFGS</sequence>
<feature type="coiled-coil region" evidence="1">
    <location>
        <begin position="548"/>
        <end position="1197"/>
    </location>
</feature>
<dbReference type="PANTHER" id="PTHR19327">
    <property type="entry name" value="GOLGIN"/>
    <property type="match status" value="1"/>
</dbReference>
<dbReference type="GO" id="GO:0031267">
    <property type="term" value="F:small GTPase binding"/>
    <property type="evidence" value="ECO:0007669"/>
    <property type="project" value="TreeGrafter"/>
</dbReference>
<accession>A0AAW1N235</accession>